<feature type="chain" id="PRO_5035199835" description="Heme haloperoxidase family profile domain-containing protein" evidence="1">
    <location>
        <begin position="18"/>
        <end position="477"/>
    </location>
</feature>
<accession>A0A8J2ISZ6</accession>
<dbReference type="Pfam" id="PF01328">
    <property type="entry name" value="Peroxidase_2"/>
    <property type="match status" value="1"/>
</dbReference>
<evidence type="ECO:0000259" key="2">
    <source>
        <dbReference type="PROSITE" id="PS51405"/>
    </source>
</evidence>
<evidence type="ECO:0000313" key="4">
    <source>
        <dbReference type="Proteomes" id="UP000693738"/>
    </source>
</evidence>
<keyword evidence="1" id="KW-0732">Signal</keyword>
<organism evidence="3 4">
    <name type="scientific">Fusarium equiseti</name>
    <name type="common">Fusarium scirpi</name>
    <dbReference type="NCBI Taxonomy" id="61235"/>
    <lineage>
        <taxon>Eukaryota</taxon>
        <taxon>Fungi</taxon>
        <taxon>Dikarya</taxon>
        <taxon>Ascomycota</taxon>
        <taxon>Pezizomycotina</taxon>
        <taxon>Sordariomycetes</taxon>
        <taxon>Hypocreomycetidae</taxon>
        <taxon>Hypocreales</taxon>
        <taxon>Nectriaceae</taxon>
        <taxon>Fusarium</taxon>
        <taxon>Fusarium incarnatum-equiseti species complex</taxon>
    </lineage>
</organism>
<dbReference type="GO" id="GO:0004601">
    <property type="term" value="F:peroxidase activity"/>
    <property type="evidence" value="ECO:0007669"/>
    <property type="project" value="InterPro"/>
</dbReference>
<comment type="caution">
    <text evidence="3">The sequence shown here is derived from an EMBL/GenBank/DDBJ whole genome shotgun (WGS) entry which is preliminary data.</text>
</comment>
<feature type="domain" description="Heme haloperoxidase family profile" evidence="2">
    <location>
        <begin position="104"/>
        <end position="359"/>
    </location>
</feature>
<dbReference type="PROSITE" id="PS51405">
    <property type="entry name" value="HEME_HALOPEROXIDASE"/>
    <property type="match status" value="1"/>
</dbReference>
<dbReference type="PANTHER" id="PTHR33577:SF15">
    <property type="entry name" value="HEME HALOPEROXIDASE FAMILY PROFILE DOMAIN-CONTAINING PROTEIN"/>
    <property type="match status" value="1"/>
</dbReference>
<proteinExistence type="predicted"/>
<name>A0A8J2ISZ6_FUSEQ</name>
<protein>
    <recommendedName>
        <fullName evidence="2">Heme haloperoxidase family profile domain-containing protein</fullName>
    </recommendedName>
</protein>
<feature type="signal peptide" evidence="1">
    <location>
        <begin position="1"/>
        <end position="17"/>
    </location>
</feature>
<sequence>MRFSLFAAALCAPSALSFPWLAPEGMDALMNHPEARAEIDRRLKEHQAGQGQQEKRHEPRQLKTGLVGGVVSLLGGTVDAVLDNVVGLIPTNKAVKGLQKFPEKSHPFKAPGKTDQRGPCPGLNTLANHGYIPRNGIATIGQIQAGTAKVFNMGADLSALLAVGGDVDGGDILSQKMSIGGPDNRVGLLNGALNKIFGKPSGIAGHGKFNEGDASATREDFYLDGDNISFQPKLFKELHQQALAKGDGTYNVDAVKEHFKNRYRDSKAANKQFYFNAPSAFVVMGAYYFVPGFFSNGTIGAGGIANEASITSFYGAKPASTKKGAWKDKDLDYTHVPERIPEQGWYRRATPMTLVEAVGGILDVYLYAQPALGGSGADGSWIVGPLDLPKDPQGLSCFIYNAIYANFPAELFNSVKLLQSVLNGLSETLVPGYKALGCKVDFPDAKGSSASKKFAAYEKKYVGPAKTKAVGSGWYEK</sequence>
<evidence type="ECO:0000256" key="1">
    <source>
        <dbReference type="SAM" id="SignalP"/>
    </source>
</evidence>
<dbReference type="Proteomes" id="UP000693738">
    <property type="component" value="Unassembled WGS sequence"/>
</dbReference>
<dbReference type="InterPro" id="IPR000028">
    <property type="entry name" value="Chloroperoxidase"/>
</dbReference>
<dbReference type="PANTHER" id="PTHR33577">
    <property type="entry name" value="STERIGMATOCYSTIN BIOSYNTHESIS PEROXIDASE STCC-RELATED"/>
    <property type="match status" value="1"/>
</dbReference>
<dbReference type="AlphaFoldDB" id="A0A8J2ISZ6"/>
<reference evidence="3" key="1">
    <citation type="submission" date="2021-05" db="EMBL/GenBank/DDBJ databases">
        <authorList>
            <person name="Khan N."/>
        </authorList>
    </citation>
    <scope>NUCLEOTIDE SEQUENCE</scope>
</reference>
<evidence type="ECO:0000313" key="3">
    <source>
        <dbReference type="EMBL" id="CAG7559864.1"/>
    </source>
</evidence>
<gene>
    <name evidence="3" type="ORF">FEQUK3_LOCUS5606</name>
</gene>
<dbReference type="EMBL" id="CAJSTJ010000130">
    <property type="protein sequence ID" value="CAG7559864.1"/>
    <property type="molecule type" value="Genomic_DNA"/>
</dbReference>